<protein>
    <submittedName>
        <fullName evidence="2">Methyltransferase domain-containing protein</fullName>
    </submittedName>
</protein>
<dbReference type="InterPro" id="IPR029063">
    <property type="entry name" value="SAM-dependent_MTases_sf"/>
</dbReference>
<name>A0A1M6Z7W2_9HYPH</name>
<dbReference type="SUPFAM" id="SSF53335">
    <property type="entry name" value="S-adenosyl-L-methionine-dependent methyltransferases"/>
    <property type="match status" value="1"/>
</dbReference>
<dbReference type="PANTHER" id="PTHR43464">
    <property type="entry name" value="METHYLTRANSFERASE"/>
    <property type="match status" value="1"/>
</dbReference>
<accession>A0A1M6Z7W2</accession>
<dbReference type="CDD" id="cd02440">
    <property type="entry name" value="AdoMet_MTases"/>
    <property type="match status" value="1"/>
</dbReference>
<gene>
    <name evidence="2" type="ORF">SAMN05444272_0156</name>
</gene>
<feature type="domain" description="Methyltransferase" evidence="1">
    <location>
        <begin position="51"/>
        <end position="147"/>
    </location>
</feature>
<reference evidence="2 3" key="1">
    <citation type="submission" date="2016-11" db="EMBL/GenBank/DDBJ databases">
        <authorList>
            <person name="Jaros S."/>
            <person name="Januszkiewicz K."/>
            <person name="Wedrychowicz H."/>
        </authorList>
    </citation>
    <scope>NUCLEOTIDE SEQUENCE [LARGE SCALE GENOMIC DNA]</scope>
    <source>
        <strain evidence="2 3">DSM 22153</strain>
    </source>
</reference>
<sequence>MDPEQNAADIFRFEWGIYQKIVSADLFGHSHVASLLEQDLDLRFPGPIRFLELACGNAHLASSLLRRRPTRAYHGIDLSPMALDLARKTMSGAPFEATFEETDMISALEDLQQQVDVIWCGLSLHHLSFQDKQTLFSAARCALRPGGTLGLYEPVLPDSSDRSTFMEEILPHLRNAWSVLNPGEFDHMWDHIRQFDFPETLAGWKSLGLSAGFSTARELYRLNGPMPCVQIIFDTAHPS</sequence>
<dbReference type="PANTHER" id="PTHR43464:SF92">
    <property type="entry name" value="SLR1071 PROTEIN"/>
    <property type="match status" value="1"/>
</dbReference>
<dbReference type="RefSeq" id="WP_073007533.1">
    <property type="nucleotide sequence ID" value="NZ_FRBW01000001.1"/>
</dbReference>
<dbReference type="STRING" id="735517.SAMN05444272_0156"/>
<evidence type="ECO:0000313" key="3">
    <source>
        <dbReference type="Proteomes" id="UP000186002"/>
    </source>
</evidence>
<dbReference type="EMBL" id="FRBW01000001">
    <property type="protein sequence ID" value="SHL26525.1"/>
    <property type="molecule type" value="Genomic_DNA"/>
</dbReference>
<dbReference type="GO" id="GO:0008168">
    <property type="term" value="F:methyltransferase activity"/>
    <property type="evidence" value="ECO:0007669"/>
    <property type="project" value="UniProtKB-KW"/>
</dbReference>
<dbReference type="AlphaFoldDB" id="A0A1M6Z7W2"/>
<keyword evidence="2" id="KW-0489">Methyltransferase</keyword>
<dbReference type="OrthoDB" id="552816at2"/>
<proteinExistence type="predicted"/>
<organism evidence="2 3">
    <name type="scientific">Roseibium suaedae</name>
    <dbReference type="NCBI Taxonomy" id="735517"/>
    <lineage>
        <taxon>Bacteria</taxon>
        <taxon>Pseudomonadati</taxon>
        <taxon>Pseudomonadota</taxon>
        <taxon>Alphaproteobacteria</taxon>
        <taxon>Hyphomicrobiales</taxon>
        <taxon>Stappiaceae</taxon>
        <taxon>Roseibium</taxon>
    </lineage>
</organism>
<keyword evidence="3" id="KW-1185">Reference proteome</keyword>
<evidence type="ECO:0000313" key="2">
    <source>
        <dbReference type="EMBL" id="SHL26525.1"/>
    </source>
</evidence>
<evidence type="ECO:0000259" key="1">
    <source>
        <dbReference type="Pfam" id="PF13649"/>
    </source>
</evidence>
<dbReference type="Proteomes" id="UP000186002">
    <property type="component" value="Unassembled WGS sequence"/>
</dbReference>
<keyword evidence="2" id="KW-0808">Transferase</keyword>
<dbReference type="InterPro" id="IPR041698">
    <property type="entry name" value="Methyltransf_25"/>
</dbReference>
<dbReference type="GO" id="GO:0032259">
    <property type="term" value="P:methylation"/>
    <property type="evidence" value="ECO:0007669"/>
    <property type="project" value="UniProtKB-KW"/>
</dbReference>
<dbReference type="Pfam" id="PF13649">
    <property type="entry name" value="Methyltransf_25"/>
    <property type="match status" value="1"/>
</dbReference>
<dbReference type="Gene3D" id="3.40.50.150">
    <property type="entry name" value="Vaccinia Virus protein VP39"/>
    <property type="match status" value="1"/>
</dbReference>